<dbReference type="OrthoDB" id="160405at2759"/>
<evidence type="ECO:0000256" key="6">
    <source>
        <dbReference type="HAMAP-Rule" id="MF_03058"/>
    </source>
</evidence>
<keyword evidence="8" id="KW-1185">Reference proteome</keyword>
<evidence type="ECO:0000256" key="2">
    <source>
        <dbReference type="ARBA" id="ARBA00022824"/>
    </source>
</evidence>
<organism evidence="7 8">
    <name type="scientific">Debaryomyces fabryi</name>
    <dbReference type="NCBI Taxonomy" id="58627"/>
    <lineage>
        <taxon>Eukaryota</taxon>
        <taxon>Fungi</taxon>
        <taxon>Dikarya</taxon>
        <taxon>Ascomycota</taxon>
        <taxon>Saccharomycotina</taxon>
        <taxon>Pichiomycetes</taxon>
        <taxon>Debaryomycetaceae</taxon>
        <taxon>Debaryomyces</taxon>
    </lineage>
</organism>
<reference evidence="7 8" key="1">
    <citation type="submission" date="2015-11" db="EMBL/GenBank/DDBJ databases">
        <title>The genome of Debaryomyces fabryi.</title>
        <authorList>
            <person name="Tafer H."/>
            <person name="Lopandic K."/>
        </authorList>
    </citation>
    <scope>NUCLEOTIDE SEQUENCE [LARGE SCALE GENOMIC DNA]</scope>
    <source>
        <strain evidence="7 8">CBS 789</strain>
    </source>
</reference>
<feature type="short sequence motif" description="Prevents secretion from ER" evidence="6">
    <location>
        <begin position="75"/>
        <end position="78"/>
    </location>
</feature>
<keyword evidence="4 6" id="KW-0472">Membrane</keyword>
<dbReference type="GO" id="GO:0033116">
    <property type="term" value="C:endoplasmic reticulum-Golgi intermediate compartment membrane"/>
    <property type="evidence" value="ECO:0007669"/>
    <property type="project" value="UniProtKB-SubCell"/>
</dbReference>
<gene>
    <name evidence="7" type="ORF">AC631_03900</name>
</gene>
<dbReference type="AlphaFoldDB" id="A0A0V1PWK2"/>
<proteinExistence type="inferred from homology"/>
<dbReference type="HAMAP" id="MF_03058">
    <property type="entry name" value="VMA21"/>
    <property type="match status" value="1"/>
</dbReference>
<comment type="function">
    <text evidence="6">Required for the assembly of the V0 complex of the vacuolar ATPase (V-ATPase) in the endoplasmic reticulum.</text>
</comment>
<evidence type="ECO:0000256" key="1">
    <source>
        <dbReference type="ARBA" id="ARBA00022692"/>
    </source>
</evidence>
<evidence type="ECO:0000256" key="4">
    <source>
        <dbReference type="ARBA" id="ARBA00023136"/>
    </source>
</evidence>
<evidence type="ECO:0000256" key="5">
    <source>
        <dbReference type="ARBA" id="ARBA00023329"/>
    </source>
</evidence>
<dbReference type="GO" id="GO:0070072">
    <property type="term" value="P:vacuolar proton-transporting V-type ATPase complex assembly"/>
    <property type="evidence" value="ECO:0007669"/>
    <property type="project" value="UniProtKB-UniRule"/>
</dbReference>
<sequence>MPADIPKSVVQKLVFFTAAMIIFPVVTFFVCQYLFSNNAIISGGVSALVANIVLIGYVVAAFMEDTTEHEPEETKKSR</sequence>
<dbReference type="RefSeq" id="XP_015466437.1">
    <property type="nucleotide sequence ID" value="XM_015612729.1"/>
</dbReference>
<dbReference type="GO" id="GO:0005789">
    <property type="term" value="C:endoplasmic reticulum membrane"/>
    <property type="evidence" value="ECO:0007669"/>
    <property type="project" value="UniProtKB-SubCell"/>
</dbReference>
<comment type="caution">
    <text evidence="7">The sequence shown here is derived from an EMBL/GenBank/DDBJ whole genome shotgun (WGS) entry which is preliminary data.</text>
</comment>
<dbReference type="InterPro" id="IPR019013">
    <property type="entry name" value="Vma21"/>
</dbReference>
<dbReference type="GO" id="GO:0012507">
    <property type="term" value="C:ER to Golgi transport vesicle membrane"/>
    <property type="evidence" value="ECO:0007669"/>
    <property type="project" value="UniProtKB-SubCell"/>
</dbReference>
<evidence type="ECO:0000313" key="8">
    <source>
        <dbReference type="Proteomes" id="UP000054251"/>
    </source>
</evidence>
<keyword evidence="2 6" id="KW-0256">Endoplasmic reticulum</keyword>
<dbReference type="EMBL" id="LMYN01000092">
    <property type="protein sequence ID" value="KSA00335.1"/>
    <property type="molecule type" value="Genomic_DNA"/>
</dbReference>
<name>A0A0V1PWK2_9ASCO</name>
<comment type="subcellular location">
    <subcellularLocation>
        <location evidence="6">Endoplasmic reticulum membrane</location>
        <topology evidence="6">Multi-pass membrane protein</topology>
    </subcellularLocation>
    <subcellularLocation>
        <location evidence="6">Endoplasmic reticulum-Golgi intermediate compartment membrane</location>
        <topology evidence="6">Multi-pass membrane protein</topology>
    </subcellularLocation>
    <subcellularLocation>
        <location evidence="6">Cytoplasmic vesicle</location>
        <location evidence="6">COPII-coated vesicle membrane</location>
        <topology evidence="6">Multi-pass membrane protein</topology>
    </subcellularLocation>
</comment>
<evidence type="ECO:0000256" key="3">
    <source>
        <dbReference type="ARBA" id="ARBA00022989"/>
    </source>
</evidence>
<accession>A0A0V1PWK2</accession>
<protein>
    <submittedName>
        <fullName evidence="7">Vacuolar ATPase assembly integral membrane protein VMA21</fullName>
    </submittedName>
</protein>
<dbReference type="Proteomes" id="UP000054251">
    <property type="component" value="Unassembled WGS sequence"/>
</dbReference>
<comment type="similarity">
    <text evidence="6">Belongs to the VMA21 family.</text>
</comment>
<dbReference type="Pfam" id="PF09446">
    <property type="entry name" value="VMA21"/>
    <property type="match status" value="1"/>
</dbReference>
<keyword evidence="3 6" id="KW-1133">Transmembrane helix</keyword>
<feature type="transmembrane region" description="Helical" evidence="6">
    <location>
        <begin position="12"/>
        <end position="35"/>
    </location>
</feature>
<dbReference type="GeneID" id="26840909"/>
<feature type="transmembrane region" description="Helical" evidence="6">
    <location>
        <begin position="41"/>
        <end position="63"/>
    </location>
</feature>
<evidence type="ECO:0000313" key="7">
    <source>
        <dbReference type="EMBL" id="KSA00335.1"/>
    </source>
</evidence>
<keyword evidence="5 6" id="KW-0968">Cytoplasmic vesicle</keyword>
<keyword evidence="1 6" id="KW-0812">Transmembrane</keyword>